<dbReference type="EMBL" id="CP053189">
    <property type="protein sequence ID" value="QJS09110.1"/>
    <property type="molecule type" value="Genomic_DNA"/>
</dbReference>
<name>A0A6M4PJI7_9ACTN</name>
<reference evidence="1 2" key="1">
    <citation type="submission" date="2020-05" db="EMBL/GenBank/DDBJ databases">
        <authorList>
            <person name="Li K."/>
        </authorList>
    </citation>
    <scope>NUCLEOTIDE SEQUENCE [LARGE SCALE GENOMIC DNA]</scope>
    <source>
        <strain evidence="2">jing01</strain>
    </source>
</reference>
<gene>
    <name evidence="1" type="ORF">HKX69_05920</name>
</gene>
<sequence length="78" mass="8612">MSLMNRLDIDLTELGEMAAAAGRLGTFEERISSLNTVFEECGERANAYYCPYTAARQLVQWTVLGFRTACKEGALQSA</sequence>
<evidence type="ECO:0000313" key="1">
    <source>
        <dbReference type="EMBL" id="QJS09110.1"/>
    </source>
</evidence>
<dbReference type="Proteomes" id="UP000502641">
    <property type="component" value="Chromosome"/>
</dbReference>
<accession>A0A6M4PJI7</accession>
<keyword evidence="2" id="KW-1185">Reference proteome</keyword>
<evidence type="ECO:0000313" key="2">
    <source>
        <dbReference type="Proteomes" id="UP000502641"/>
    </source>
</evidence>
<proteinExistence type="predicted"/>
<organism evidence="1 2">
    <name type="scientific">Streptomyces argyrophylli</name>
    <dbReference type="NCBI Taxonomy" id="2726118"/>
    <lineage>
        <taxon>Bacteria</taxon>
        <taxon>Bacillati</taxon>
        <taxon>Actinomycetota</taxon>
        <taxon>Actinomycetes</taxon>
        <taxon>Kitasatosporales</taxon>
        <taxon>Streptomycetaceae</taxon>
        <taxon>Streptomyces</taxon>
    </lineage>
</organism>
<dbReference type="AlphaFoldDB" id="A0A6M4PJI7"/>
<dbReference type="RefSeq" id="WP_171151280.1">
    <property type="nucleotide sequence ID" value="NZ_CP053189.1"/>
</dbReference>
<protein>
    <submittedName>
        <fullName evidence="1">Uncharacterized protein</fullName>
    </submittedName>
</protein>
<dbReference type="KEGG" id="sarg:HKX69_05920"/>